<name>V6DGW5_9BACT</name>
<dbReference type="Proteomes" id="UP000018769">
    <property type="component" value="Chromosome I"/>
</dbReference>
<keyword evidence="1" id="KW-0175">Coiled coil</keyword>
<gene>
    <name evidence="2" type="ORF">BABL1_gene_226</name>
</gene>
<evidence type="ECO:0000256" key="1">
    <source>
        <dbReference type="SAM" id="Coils"/>
    </source>
</evidence>
<evidence type="ECO:0000313" key="3">
    <source>
        <dbReference type="Proteomes" id="UP000018769"/>
    </source>
</evidence>
<keyword evidence="3" id="KW-1185">Reference proteome</keyword>
<protein>
    <submittedName>
        <fullName evidence="2">Uncharacterized protein</fullName>
    </submittedName>
</protein>
<dbReference type="EMBL" id="HG793133">
    <property type="protein sequence ID" value="CDK30789.1"/>
    <property type="molecule type" value="Genomic_DNA"/>
</dbReference>
<accession>V6DGW5</accession>
<feature type="coiled-coil region" evidence="1">
    <location>
        <begin position="33"/>
        <end position="60"/>
    </location>
</feature>
<proteinExistence type="predicted"/>
<reference evidence="2 3" key="1">
    <citation type="journal article" date="2015" name="Biol. Direct">
        <title>Babela massiliensis, a representative of a widespread bacterial phylum with unusual adaptations to parasitism in amoebae.</title>
        <authorList>
            <person name="Pagnier I."/>
            <person name="Yutin N."/>
            <person name="Croce O."/>
            <person name="Makarova K.S."/>
            <person name="Wolf Y.I."/>
            <person name="Benamar S."/>
            <person name="Raoult D."/>
            <person name="Koonin E.V."/>
            <person name="La Scola B."/>
        </authorList>
    </citation>
    <scope>NUCLEOTIDE SEQUENCE [LARGE SCALE GENOMIC DNA]</scope>
    <source>
        <strain evidence="3">BABL1</strain>
    </source>
</reference>
<evidence type="ECO:0000313" key="2">
    <source>
        <dbReference type="EMBL" id="CDK30789.1"/>
    </source>
</evidence>
<organism evidence="2 3">
    <name type="scientific">Candidatus Babela massiliensis</name>
    <dbReference type="NCBI Taxonomy" id="673862"/>
    <lineage>
        <taxon>Bacteria</taxon>
        <taxon>Candidatus Babelota</taxon>
        <taxon>Candidatus Babeliae</taxon>
        <taxon>Candidatus Babeliales</taxon>
        <taxon>Candidatus Babeliaceae</taxon>
        <taxon>Candidatus Babela</taxon>
    </lineage>
</organism>
<dbReference type="OrthoDB" id="9763983at2"/>
<dbReference type="AlphaFoldDB" id="V6DGW5"/>
<dbReference type="HOGENOM" id="CLU_1150205_0_0_7"/>
<dbReference type="RefSeq" id="WP_023792478.1">
    <property type="nucleotide sequence ID" value="NC_023003.1"/>
</dbReference>
<sequence>MFYKVYLIILSSLFINFNIVSMSDDIAYFQQTNTDFKEILKANNNRIRKLKQELLISKQKNQYNYIKFCFLGDLINILKEINKIRVLGSFNEEVIHDAALLDRLFNSLVPFSIIPNIYYSLNSISYSLKQDRYVNFARFINFMNPILNFLLFDKREKQIEKNAYKISKYNKETNKTLSGEKFVQYNWLLFNKISPYLVFVLSRNYEKLALNSYNVFEIAKALSNMSEIVRKHFRYKVEMRGLYNYKA</sequence>
<dbReference type="KEGG" id="dpb:BABL1_gene_226"/>
<dbReference type="STRING" id="673862.BABL1_gene_226"/>